<protein>
    <submittedName>
        <fullName evidence="1">Gamma-aminobutyrate:alpha-ketoglutarate aminotransferase</fullName>
        <ecNumber evidence="1">2.6.1.19</ecNumber>
    </submittedName>
</protein>
<dbReference type="InterPro" id="IPR015421">
    <property type="entry name" value="PyrdxlP-dep_Trfase_major"/>
</dbReference>
<proteinExistence type="predicted"/>
<dbReference type="EC" id="2.6.1.19" evidence="1"/>
<organism evidence="1">
    <name type="scientific">Klebsiella pneumoniae</name>
    <dbReference type="NCBI Taxonomy" id="573"/>
    <lineage>
        <taxon>Bacteria</taxon>
        <taxon>Pseudomonadati</taxon>
        <taxon>Pseudomonadota</taxon>
        <taxon>Gammaproteobacteria</taxon>
        <taxon>Enterobacterales</taxon>
        <taxon>Enterobacteriaceae</taxon>
        <taxon>Klebsiella/Raoultella group</taxon>
        <taxon>Klebsiella</taxon>
        <taxon>Klebsiella pneumoniae complex</taxon>
    </lineage>
</organism>
<gene>
    <name evidence="1" type="primary">puuE_2</name>
    <name evidence="1" type="ORF">NCTC9183_06615</name>
</gene>
<keyword evidence="1" id="KW-0808">Transferase</keyword>
<dbReference type="Proteomes" id="UP000507695">
    <property type="component" value="Unassembled WGS sequence"/>
</dbReference>
<name>A0A4P0YHP5_KLEPN</name>
<dbReference type="EMBL" id="CABDVL010000003">
    <property type="protein sequence ID" value="VTM59979.1"/>
    <property type="molecule type" value="Genomic_DNA"/>
</dbReference>
<dbReference type="AlphaFoldDB" id="A0A4P0YHP5"/>
<dbReference type="GO" id="GO:0034386">
    <property type="term" value="F:4-aminobutyrate:2-oxoglutarate transaminase activity"/>
    <property type="evidence" value="ECO:0007669"/>
    <property type="project" value="UniProtKB-EC"/>
</dbReference>
<reference evidence="1" key="1">
    <citation type="submission" date="2019-04" db="EMBL/GenBank/DDBJ databases">
        <authorList>
            <consortium name="Pathogen Informatics"/>
        </authorList>
    </citation>
    <scope>NUCLEOTIDE SEQUENCE</scope>
    <source>
        <strain evidence="1">NCTC9183</strain>
    </source>
</reference>
<accession>A0A4P0YHP5</accession>
<dbReference type="Gene3D" id="3.40.640.10">
    <property type="entry name" value="Type I PLP-dependent aspartate aminotransferase-like (Major domain)"/>
    <property type="match status" value="1"/>
</dbReference>
<sequence length="91" mass="9693">MTMALTGKVAPYKIGFGPSGLGVSRCLPECGAWRDHRGCAESLERIFKADIAPDQVAAIILEPIQGKAALTSRRPISCRRCATCAIPTAFC</sequence>
<dbReference type="InterPro" id="IPR015424">
    <property type="entry name" value="PyrdxlP-dep_Trfase"/>
</dbReference>
<dbReference type="SUPFAM" id="SSF53383">
    <property type="entry name" value="PLP-dependent transferases"/>
    <property type="match status" value="1"/>
</dbReference>
<keyword evidence="1" id="KW-0032">Aminotransferase</keyword>
<evidence type="ECO:0000313" key="1">
    <source>
        <dbReference type="EMBL" id="VTM59979.1"/>
    </source>
</evidence>